<evidence type="ECO:0000313" key="2">
    <source>
        <dbReference type="Proteomes" id="UP000032232"/>
    </source>
</evidence>
<protein>
    <submittedName>
        <fullName evidence="1">Uncharacterized protein</fullName>
    </submittedName>
</protein>
<dbReference type="AlphaFoldDB" id="A0A0D1D3Q5"/>
<gene>
    <name evidence="1" type="ORF">jaqu_35360</name>
</gene>
<dbReference type="EMBL" id="JYFE01000065">
    <property type="protein sequence ID" value="KIT14733.1"/>
    <property type="molecule type" value="Genomic_DNA"/>
</dbReference>
<evidence type="ECO:0000313" key="1">
    <source>
        <dbReference type="EMBL" id="KIT14733.1"/>
    </source>
</evidence>
<comment type="caution">
    <text evidence="1">The sequence shown here is derived from an EMBL/GenBank/DDBJ whole genome shotgun (WGS) entry which is preliminary data.</text>
</comment>
<dbReference type="RefSeq" id="WP_043920302.1">
    <property type="nucleotide sequence ID" value="NZ_FZPF01000002.1"/>
</dbReference>
<sequence length="63" mass="6527">MTPFQLLLIRSAFLPAGLALEATARITSLWAAQANIGIATGEAGRTLARSAAESWTDGARRGG</sequence>
<proteinExistence type="predicted"/>
<keyword evidence="2" id="KW-1185">Reference proteome</keyword>
<dbReference type="STRING" id="935700.jaqu_35360"/>
<reference evidence="1 2" key="1">
    <citation type="submission" date="2015-02" db="EMBL/GenBank/DDBJ databases">
        <title>Genome Sequence of Jannaschia aquimarina DSM28248, a member of the Roseobacter clade.</title>
        <authorList>
            <person name="Voget S."/>
            <person name="Daniel R."/>
        </authorList>
    </citation>
    <scope>NUCLEOTIDE SEQUENCE [LARGE SCALE GENOMIC DNA]</scope>
    <source>
        <strain evidence="1 2">GSW-M26</strain>
    </source>
</reference>
<name>A0A0D1D3Q5_9RHOB</name>
<accession>A0A0D1D3Q5</accession>
<dbReference type="PATRIC" id="fig|935700.4.peg.3644"/>
<dbReference type="Proteomes" id="UP000032232">
    <property type="component" value="Unassembled WGS sequence"/>
</dbReference>
<organism evidence="1 2">
    <name type="scientific">Jannaschia aquimarina</name>
    <dbReference type="NCBI Taxonomy" id="935700"/>
    <lineage>
        <taxon>Bacteria</taxon>
        <taxon>Pseudomonadati</taxon>
        <taxon>Pseudomonadota</taxon>
        <taxon>Alphaproteobacteria</taxon>
        <taxon>Rhodobacterales</taxon>
        <taxon>Roseobacteraceae</taxon>
        <taxon>Jannaschia</taxon>
    </lineage>
</organism>